<dbReference type="AlphaFoldDB" id="A0A2V3W918"/>
<protein>
    <submittedName>
        <fullName evidence="9">Paired small multidrug resistance pump</fullName>
    </submittedName>
</protein>
<evidence type="ECO:0000313" key="9">
    <source>
        <dbReference type="EMBL" id="PXW89491.1"/>
    </source>
</evidence>
<keyword evidence="3 6" id="KW-0812">Transmembrane</keyword>
<evidence type="ECO:0000256" key="7">
    <source>
        <dbReference type="SAM" id="MobiDB-lite"/>
    </source>
</evidence>
<comment type="similarity">
    <text evidence="6">Belongs to the drug/metabolite transporter (DMT) superfamily. Small multidrug resistance (SMR) (TC 2.A.7.1) family.</text>
</comment>
<dbReference type="PANTHER" id="PTHR30561">
    <property type="entry name" value="SMR FAMILY PROTON-DEPENDENT DRUG EFFLUX TRANSPORTER SUGE"/>
    <property type="match status" value="1"/>
</dbReference>
<dbReference type="SUPFAM" id="SSF103481">
    <property type="entry name" value="Multidrug resistance efflux transporter EmrE"/>
    <property type="match status" value="1"/>
</dbReference>
<comment type="caution">
    <text evidence="9">The sequence shown here is derived from an EMBL/GenBank/DDBJ whole genome shotgun (WGS) entry which is preliminary data.</text>
</comment>
<evidence type="ECO:0000256" key="5">
    <source>
        <dbReference type="ARBA" id="ARBA00023136"/>
    </source>
</evidence>
<gene>
    <name evidence="9" type="ORF">DFR56_102268</name>
</gene>
<sequence>MGWIYVFLAAFVEIFWVLGLKYSSNFLMWSGTVITIIFSFYFIIKACDLLPSGTVYAVFTGSGAAAIAIIDFTLLGAEFTTWKAFFIGLIITGVVGIQLTTSSGGVDETRGRGKLKKEEGQVDS</sequence>
<dbReference type="InterPro" id="IPR045324">
    <property type="entry name" value="Small_multidrug_res"/>
</dbReference>
<dbReference type="InterPro" id="IPR000390">
    <property type="entry name" value="Small_drug/metabolite_transptr"/>
</dbReference>
<feature type="transmembrane region" description="Helical" evidence="8">
    <location>
        <begin position="26"/>
        <end position="44"/>
    </location>
</feature>
<evidence type="ECO:0000313" key="10">
    <source>
        <dbReference type="Proteomes" id="UP000247978"/>
    </source>
</evidence>
<reference evidence="9 10" key="1">
    <citation type="submission" date="2018-05" db="EMBL/GenBank/DDBJ databases">
        <title>Genomic Encyclopedia of Type Strains, Phase IV (KMG-IV): sequencing the most valuable type-strain genomes for metagenomic binning, comparative biology and taxonomic classification.</title>
        <authorList>
            <person name="Goeker M."/>
        </authorList>
    </citation>
    <scope>NUCLEOTIDE SEQUENCE [LARGE SCALE GENOMIC DNA]</scope>
    <source>
        <strain evidence="9 10">DSM 28556</strain>
    </source>
</reference>
<keyword evidence="10" id="KW-1185">Reference proteome</keyword>
<dbReference type="GO" id="GO:0005886">
    <property type="term" value="C:plasma membrane"/>
    <property type="evidence" value="ECO:0007669"/>
    <property type="project" value="UniProtKB-SubCell"/>
</dbReference>
<keyword evidence="4 8" id="KW-1133">Transmembrane helix</keyword>
<keyword evidence="2" id="KW-1003">Cell membrane</keyword>
<evidence type="ECO:0000256" key="4">
    <source>
        <dbReference type="ARBA" id="ARBA00022989"/>
    </source>
</evidence>
<dbReference type="Proteomes" id="UP000247978">
    <property type="component" value="Unassembled WGS sequence"/>
</dbReference>
<evidence type="ECO:0000256" key="1">
    <source>
        <dbReference type="ARBA" id="ARBA00004651"/>
    </source>
</evidence>
<dbReference type="Pfam" id="PF00893">
    <property type="entry name" value="Multi_Drug_Res"/>
    <property type="match status" value="1"/>
</dbReference>
<evidence type="ECO:0000256" key="8">
    <source>
        <dbReference type="SAM" id="Phobius"/>
    </source>
</evidence>
<dbReference type="OrthoDB" id="2168659at2"/>
<dbReference type="RefSeq" id="WP_110394209.1">
    <property type="nucleotide sequence ID" value="NZ_JBHUHB010000001.1"/>
</dbReference>
<organism evidence="9 10">
    <name type="scientific">Pseudogracilibacillus auburnensis</name>
    <dbReference type="NCBI Taxonomy" id="1494959"/>
    <lineage>
        <taxon>Bacteria</taxon>
        <taxon>Bacillati</taxon>
        <taxon>Bacillota</taxon>
        <taxon>Bacilli</taxon>
        <taxon>Bacillales</taxon>
        <taxon>Bacillaceae</taxon>
        <taxon>Pseudogracilibacillus</taxon>
    </lineage>
</organism>
<proteinExistence type="inferred from homology"/>
<dbReference type="GO" id="GO:0022857">
    <property type="term" value="F:transmembrane transporter activity"/>
    <property type="evidence" value="ECO:0007669"/>
    <property type="project" value="InterPro"/>
</dbReference>
<evidence type="ECO:0000256" key="6">
    <source>
        <dbReference type="RuleBase" id="RU003942"/>
    </source>
</evidence>
<dbReference type="EMBL" id="QJJQ01000002">
    <property type="protein sequence ID" value="PXW89491.1"/>
    <property type="molecule type" value="Genomic_DNA"/>
</dbReference>
<keyword evidence="5 8" id="KW-0472">Membrane</keyword>
<name>A0A2V3W918_9BACI</name>
<feature type="transmembrane region" description="Helical" evidence="8">
    <location>
        <begin position="82"/>
        <end position="106"/>
    </location>
</feature>
<feature type="region of interest" description="Disordered" evidence="7">
    <location>
        <begin position="102"/>
        <end position="124"/>
    </location>
</feature>
<feature type="compositionally biased region" description="Basic and acidic residues" evidence="7">
    <location>
        <begin position="107"/>
        <end position="124"/>
    </location>
</feature>
<accession>A0A2V3W918</accession>
<dbReference type="InterPro" id="IPR037185">
    <property type="entry name" value="EmrE-like"/>
</dbReference>
<evidence type="ECO:0000256" key="2">
    <source>
        <dbReference type="ARBA" id="ARBA00022475"/>
    </source>
</evidence>
<comment type="subcellular location">
    <subcellularLocation>
        <location evidence="1 6">Cell membrane</location>
        <topology evidence="1 6">Multi-pass membrane protein</topology>
    </subcellularLocation>
</comment>
<evidence type="ECO:0000256" key="3">
    <source>
        <dbReference type="ARBA" id="ARBA00022692"/>
    </source>
</evidence>
<dbReference type="PANTHER" id="PTHR30561:SF7">
    <property type="entry name" value="GUANIDINIUM EFFLUX SYSTEM SUBUNIT GDNC-RELATED"/>
    <property type="match status" value="1"/>
</dbReference>
<feature type="transmembrane region" description="Helical" evidence="8">
    <location>
        <begin position="56"/>
        <end position="76"/>
    </location>
</feature>
<dbReference type="Gene3D" id="1.10.3730.20">
    <property type="match status" value="1"/>
</dbReference>